<keyword evidence="3 6" id="KW-0547">Nucleotide-binding</keyword>
<evidence type="ECO:0000256" key="4">
    <source>
        <dbReference type="ARBA" id="ARBA00022840"/>
    </source>
</evidence>
<evidence type="ECO:0000256" key="5">
    <source>
        <dbReference type="ARBA" id="ARBA00023186"/>
    </source>
</evidence>
<evidence type="ECO:0000313" key="7">
    <source>
        <dbReference type="EMBL" id="KAE9633455.1"/>
    </source>
</evidence>
<comment type="caution">
    <text evidence="7">The sequence shown here is derived from an EMBL/GenBank/DDBJ whole genome shotgun (WGS) entry which is preliminary data.</text>
</comment>
<evidence type="ECO:0000313" key="8">
    <source>
        <dbReference type="Proteomes" id="UP000483018"/>
    </source>
</evidence>
<gene>
    <name evidence="7" type="ORF">GND95_09465</name>
</gene>
<organism evidence="7 8">
    <name type="scientific">Defluviitalea raffinosedens</name>
    <dbReference type="NCBI Taxonomy" id="1450156"/>
    <lineage>
        <taxon>Bacteria</taxon>
        <taxon>Bacillati</taxon>
        <taxon>Bacillota</taxon>
        <taxon>Clostridia</taxon>
        <taxon>Lachnospirales</taxon>
        <taxon>Defluviitaleaceae</taxon>
        <taxon>Defluviitalea</taxon>
    </lineage>
</organism>
<dbReference type="InterPro" id="IPR013126">
    <property type="entry name" value="Hsp_70_fam"/>
</dbReference>
<comment type="function">
    <text evidence="1">Acts as a chaperone.</text>
</comment>
<dbReference type="FunFam" id="3.90.640.10:FF:000003">
    <property type="entry name" value="Molecular chaperone DnaK"/>
    <property type="match status" value="1"/>
</dbReference>
<sequence length="581" mass="64805">MKIKEIIRAIYYSSVNIKEELFMGTLGLDVERGLFLGIDFGTTNSVVSVYDFKEGQAQTIPIDGSNIFPTAIQFETDPDDPDKLSRIFGIQAKEAAIIYPQSTVLSVKRLLGSDEKIKITVDDKEYEFTPEQIAGEILGYLKQKADEYAQEELNIAGEFSGCVITVPANSTDKQKKMTKEAAKLAGFDEDNIYLRLEPAAAAISYAVNERKDKKVLVYDFGGGTFDACVLDIKMTEADEPTISILSTYGDNYLGGNDIDKIIMDMIYEEFKKMTNEEIDLFDLNADDGVSKRQKTTALVRLAQVANQAKERLSSAKSTKVVLAPFIQEPKIININMEITREAFLNHKRVNRLGDPDELFEKMEGKSVEDLINRTIECIDECLKSASLKSEDIDEIFLVGGSSSIPRIREKIKEKFNKEPFKSRISPALSISQGAAYYCNMIMMPTVKGPVVHEKTIHPLGLEIAGRRFMEIVKSGMDIPKEGLTVEAEELLMTNFDNVTSMAIVVYENTKPSGDEKKTCYVTEEGMKRLAGTSLRGIPPRPRGEEKVKVIFHVGQDNMLKVMAKSMSTSGVETELSVDDLY</sequence>
<dbReference type="AlphaFoldDB" id="A0A7C8HG77"/>
<proteinExistence type="inferred from homology"/>
<dbReference type="CDD" id="cd24029">
    <property type="entry name" value="ASKHA_NBD_HSP70_DnaK_HscA_HscC"/>
    <property type="match status" value="1"/>
</dbReference>
<dbReference type="SUPFAM" id="SSF100920">
    <property type="entry name" value="Heat shock protein 70kD (HSP70), peptide-binding domain"/>
    <property type="match status" value="1"/>
</dbReference>
<name>A0A7C8HG77_9FIRM</name>
<keyword evidence="8" id="KW-1185">Reference proteome</keyword>
<reference evidence="7 8" key="1">
    <citation type="submission" date="2019-12" db="EMBL/GenBank/DDBJ databases">
        <title>Defluviitalea raffinosedens, isolated from a biogas fermenter, genome sequencing and characterization.</title>
        <authorList>
            <person name="Rettenmaier R."/>
            <person name="Schneider M."/>
            <person name="Neuhaus K."/>
            <person name="Liebl W."/>
            <person name="Zverlov V."/>
        </authorList>
    </citation>
    <scope>NUCLEOTIDE SEQUENCE [LARGE SCALE GENOMIC DNA]</scope>
    <source>
        <strain evidence="7 8">249c-K6</strain>
    </source>
</reference>
<evidence type="ECO:0000256" key="6">
    <source>
        <dbReference type="RuleBase" id="RU003322"/>
    </source>
</evidence>
<comment type="similarity">
    <text evidence="2 6">Belongs to the heat shock protein 70 family.</text>
</comment>
<dbReference type="InterPro" id="IPR043129">
    <property type="entry name" value="ATPase_NBD"/>
</dbReference>
<keyword evidence="4 6" id="KW-0067">ATP-binding</keyword>
<protein>
    <submittedName>
        <fullName evidence="7">Hsp70 family protein</fullName>
    </submittedName>
</protein>
<dbReference type="InterPro" id="IPR029047">
    <property type="entry name" value="HSP70_peptide-bd_sf"/>
</dbReference>
<dbReference type="PRINTS" id="PR00301">
    <property type="entry name" value="HEATSHOCK70"/>
</dbReference>
<evidence type="ECO:0000256" key="3">
    <source>
        <dbReference type="ARBA" id="ARBA00022741"/>
    </source>
</evidence>
<dbReference type="Proteomes" id="UP000483018">
    <property type="component" value="Unassembled WGS sequence"/>
</dbReference>
<keyword evidence="5" id="KW-0143">Chaperone</keyword>
<dbReference type="Pfam" id="PF00012">
    <property type="entry name" value="HSP70"/>
    <property type="match status" value="1"/>
</dbReference>
<dbReference type="GO" id="GO:0005524">
    <property type="term" value="F:ATP binding"/>
    <property type="evidence" value="ECO:0007669"/>
    <property type="project" value="UniProtKB-KW"/>
</dbReference>
<accession>A0A7C8HG77</accession>
<dbReference type="Gene3D" id="3.90.640.10">
    <property type="entry name" value="Actin, Chain A, domain 4"/>
    <property type="match status" value="1"/>
</dbReference>
<dbReference type="Gene3D" id="3.30.420.40">
    <property type="match status" value="2"/>
</dbReference>
<dbReference type="Gene3D" id="2.60.34.10">
    <property type="entry name" value="Substrate Binding Domain Of DNAk, Chain A, domain 1"/>
    <property type="match status" value="1"/>
</dbReference>
<evidence type="ECO:0000256" key="2">
    <source>
        <dbReference type="ARBA" id="ARBA00007381"/>
    </source>
</evidence>
<dbReference type="SUPFAM" id="SSF53067">
    <property type="entry name" value="Actin-like ATPase domain"/>
    <property type="match status" value="2"/>
</dbReference>
<evidence type="ECO:0000256" key="1">
    <source>
        <dbReference type="ARBA" id="ARBA00002290"/>
    </source>
</evidence>
<dbReference type="PANTHER" id="PTHR19375">
    <property type="entry name" value="HEAT SHOCK PROTEIN 70KDA"/>
    <property type="match status" value="1"/>
</dbReference>
<dbReference type="EMBL" id="WSLF01000008">
    <property type="protein sequence ID" value="KAE9633455.1"/>
    <property type="molecule type" value="Genomic_DNA"/>
</dbReference>
<dbReference type="GO" id="GO:0140662">
    <property type="term" value="F:ATP-dependent protein folding chaperone"/>
    <property type="evidence" value="ECO:0007669"/>
    <property type="project" value="InterPro"/>
</dbReference>